<reference evidence="1" key="1">
    <citation type="journal article" date="2021" name="Proc. Natl. Acad. Sci. U.S.A.">
        <title>Global biogeography of chemosynthetic symbionts reveals both localized and globally distributed symbiont groups. .</title>
        <authorList>
            <person name="Osvatic J.T."/>
            <person name="Wilkins L.G.E."/>
            <person name="Leibrecht L."/>
            <person name="Leray M."/>
            <person name="Zauner S."/>
            <person name="Polzin J."/>
            <person name="Camacho Y."/>
            <person name="Gros O."/>
            <person name="van Gils J.A."/>
            <person name="Eisen J.A."/>
            <person name="Petersen J.M."/>
            <person name="Yuen B."/>
        </authorList>
    </citation>
    <scope>NUCLEOTIDE SEQUENCE</scope>
    <source>
        <strain evidence="1">MAGclacostrist055</strain>
    </source>
</reference>
<sequence length="187" mass="19315">MKATKHTLLAGGLLIAIGMMLPLAGTMAQGGYMPYGYGQGYAPPRPYHMPVMPPHPAYGGYGSAPGYGYGPYGQPFGGYYPPQSGYKIVPHPTQQGMSGMQGMSDAEGMSGMQSMSGMQGMSGQQGMGDAEGMSGMQGAEALLAIPLLRGMMGTYRISPSGEILLYPIASEPAAAPTAKDSTETGTQ</sequence>
<protein>
    <submittedName>
        <fullName evidence="1">Uncharacterized protein</fullName>
    </submittedName>
</protein>
<evidence type="ECO:0000313" key="1">
    <source>
        <dbReference type="EMBL" id="MCG7977080.1"/>
    </source>
</evidence>
<evidence type="ECO:0000313" key="2">
    <source>
        <dbReference type="Proteomes" id="UP000886674"/>
    </source>
</evidence>
<dbReference type="AlphaFoldDB" id="A0A9E4TR97"/>
<organism evidence="1 2">
    <name type="scientific">Candidatus Thiodiazotropha taylori</name>
    <dbReference type="NCBI Taxonomy" id="2792791"/>
    <lineage>
        <taxon>Bacteria</taxon>
        <taxon>Pseudomonadati</taxon>
        <taxon>Pseudomonadota</taxon>
        <taxon>Gammaproteobacteria</taxon>
        <taxon>Chromatiales</taxon>
        <taxon>Sedimenticolaceae</taxon>
        <taxon>Candidatus Thiodiazotropha</taxon>
    </lineage>
</organism>
<accession>A0A9E4TR97</accession>
<dbReference type="EMBL" id="JAEPCR010000006">
    <property type="protein sequence ID" value="MCG7977080.1"/>
    <property type="molecule type" value="Genomic_DNA"/>
</dbReference>
<name>A0A9E4TR97_9GAMM</name>
<gene>
    <name evidence="1" type="ORF">JAY77_02890</name>
</gene>
<comment type="caution">
    <text evidence="1">The sequence shown here is derived from an EMBL/GenBank/DDBJ whole genome shotgun (WGS) entry which is preliminary data.</text>
</comment>
<proteinExistence type="predicted"/>
<dbReference type="Proteomes" id="UP000886674">
    <property type="component" value="Unassembled WGS sequence"/>
</dbReference>